<dbReference type="AlphaFoldDB" id="A0A432ZAJ9"/>
<dbReference type="STRING" id="1122124.GCA_000423165_00146"/>
<name>A0A432ZAJ9_9GAMM</name>
<keyword evidence="1" id="KW-0472">Membrane</keyword>
<gene>
    <name evidence="2" type="ORF">CWI80_06340</name>
</gene>
<evidence type="ECO:0000313" key="3">
    <source>
        <dbReference type="Proteomes" id="UP000287022"/>
    </source>
</evidence>
<organism evidence="2 3">
    <name type="scientific">Pseudidiomarina sediminum</name>
    <dbReference type="NCBI Taxonomy" id="431675"/>
    <lineage>
        <taxon>Bacteria</taxon>
        <taxon>Pseudomonadati</taxon>
        <taxon>Pseudomonadota</taxon>
        <taxon>Gammaproteobacteria</taxon>
        <taxon>Alteromonadales</taxon>
        <taxon>Idiomarinaceae</taxon>
        <taxon>Pseudidiomarina</taxon>
    </lineage>
</organism>
<protein>
    <submittedName>
        <fullName evidence="2">Uncharacterized protein</fullName>
    </submittedName>
</protein>
<evidence type="ECO:0000256" key="1">
    <source>
        <dbReference type="SAM" id="Phobius"/>
    </source>
</evidence>
<feature type="transmembrane region" description="Helical" evidence="1">
    <location>
        <begin position="7"/>
        <end position="28"/>
    </location>
</feature>
<proteinExistence type="predicted"/>
<comment type="caution">
    <text evidence="2">The sequence shown here is derived from an EMBL/GenBank/DDBJ whole genome shotgun (WGS) entry which is preliminary data.</text>
</comment>
<reference evidence="3" key="1">
    <citation type="journal article" date="2018" name="Front. Microbiol.">
        <title>Genome-Based Analysis Reveals the Taxonomy and Diversity of the Family Idiomarinaceae.</title>
        <authorList>
            <person name="Liu Y."/>
            <person name="Lai Q."/>
            <person name="Shao Z."/>
        </authorList>
    </citation>
    <scope>NUCLEOTIDE SEQUENCE [LARGE SCALE GENOMIC DNA]</scope>
    <source>
        <strain evidence="3">c121</strain>
    </source>
</reference>
<keyword evidence="1" id="KW-1133">Transmembrane helix</keyword>
<dbReference type="Proteomes" id="UP000287022">
    <property type="component" value="Unassembled WGS sequence"/>
</dbReference>
<dbReference type="RefSeq" id="WP_026861236.1">
    <property type="nucleotide sequence ID" value="NZ_PIQE01000001.1"/>
</dbReference>
<feature type="transmembrane region" description="Helical" evidence="1">
    <location>
        <begin position="34"/>
        <end position="55"/>
    </location>
</feature>
<evidence type="ECO:0000313" key="2">
    <source>
        <dbReference type="EMBL" id="RUO74944.1"/>
    </source>
</evidence>
<keyword evidence="1" id="KW-0812">Transmembrane</keyword>
<dbReference type="EMBL" id="PIQE01000001">
    <property type="protein sequence ID" value="RUO74944.1"/>
    <property type="molecule type" value="Genomic_DNA"/>
</dbReference>
<accession>A0A432ZAJ9</accession>
<keyword evidence="3" id="KW-1185">Reference proteome</keyword>
<sequence length="69" mass="7611">MNISMTLVGQTMFFIYALSFIATLFIAYKRGLHIGLWLLLGLILPIIAPVIALLISPQQKSTGNHAVQQ</sequence>